<organism evidence="2 3">
    <name type="scientific">Sungouiella intermedia</name>
    <dbReference type="NCBI Taxonomy" id="45354"/>
    <lineage>
        <taxon>Eukaryota</taxon>
        <taxon>Fungi</taxon>
        <taxon>Dikarya</taxon>
        <taxon>Ascomycota</taxon>
        <taxon>Saccharomycotina</taxon>
        <taxon>Pichiomycetes</taxon>
        <taxon>Metschnikowiaceae</taxon>
        <taxon>Sungouiella</taxon>
    </lineage>
</organism>
<dbReference type="Pfam" id="PF11274">
    <property type="entry name" value="DUF3074"/>
    <property type="match status" value="1"/>
</dbReference>
<protein>
    <submittedName>
        <fullName evidence="2">CIC11C00000002643</fullName>
    </submittedName>
</protein>
<dbReference type="AlphaFoldDB" id="A0A1L0BJY3"/>
<dbReference type="PANTHER" id="PTHR40370">
    <property type="entry name" value="EXPRESSED PROTEIN"/>
    <property type="match status" value="1"/>
</dbReference>
<dbReference type="EMBL" id="LT635765">
    <property type="protein sequence ID" value="SGZ51665.1"/>
    <property type="molecule type" value="Genomic_DNA"/>
</dbReference>
<proteinExistence type="predicted"/>
<gene>
    <name evidence="2" type="ORF">SAMEA4029009_CIC11G00000002643</name>
</gene>
<dbReference type="Gene3D" id="3.30.530.20">
    <property type="match status" value="1"/>
</dbReference>
<accession>A0A1L0BJY3</accession>
<name>A0A1L0BJY3_9ASCO</name>
<dbReference type="InterPro" id="IPR023393">
    <property type="entry name" value="START-like_dom_sf"/>
</dbReference>
<evidence type="ECO:0000313" key="2">
    <source>
        <dbReference type="EMBL" id="SGZ51665.1"/>
    </source>
</evidence>
<reference evidence="2 3" key="1">
    <citation type="submission" date="2016-10" db="EMBL/GenBank/DDBJ databases">
        <authorList>
            <person name="de Groot N.N."/>
        </authorList>
    </citation>
    <scope>NUCLEOTIDE SEQUENCE [LARGE SCALE GENOMIC DNA]</scope>
    <source>
        <strain evidence="2 3">PYCC 4715</strain>
    </source>
</reference>
<evidence type="ECO:0000259" key="1">
    <source>
        <dbReference type="Pfam" id="PF11274"/>
    </source>
</evidence>
<dbReference type="SUPFAM" id="SSF55961">
    <property type="entry name" value="Bet v1-like"/>
    <property type="match status" value="1"/>
</dbReference>
<dbReference type="Proteomes" id="UP000182259">
    <property type="component" value="Chromosome II"/>
</dbReference>
<dbReference type="PANTHER" id="PTHR40370:SF1">
    <property type="entry name" value="DUF3074 DOMAIN-CONTAINING PROTEIN"/>
    <property type="match status" value="1"/>
</dbReference>
<dbReference type="InterPro" id="IPR024500">
    <property type="entry name" value="DUF3074"/>
</dbReference>
<feature type="domain" description="DUF3074" evidence="1">
    <location>
        <begin position="92"/>
        <end position="243"/>
    </location>
</feature>
<sequence length="247" mass="28118">MNSTPRKSLQGLDSLSLIKEAQKIAKSVKSWKKASPHFFSVPQSTSKVATDIYSANFNDDYWVARHNDFSELSAAGRKSIFGHLMDYSVASTDELAKCHTEYEKGYITELQDFKLSPFVLENPPKDYHCFTYLAELYYELQWPLKKRKFCNLIHIAKSKDGNRGYVISIAIDPSLIPNSSPDTQFVHAQYTSVEEVVFDPDRDTLDWIMTTSSDAKGNVPLWLAKATMNGVVAKDVLHFLHWVSHKE</sequence>
<evidence type="ECO:0000313" key="3">
    <source>
        <dbReference type="Proteomes" id="UP000182259"/>
    </source>
</evidence>